<feature type="non-terminal residue" evidence="3">
    <location>
        <position position="415"/>
    </location>
</feature>
<comment type="caution">
    <text evidence="3">The sequence shown here is derived from an EMBL/GenBank/DDBJ whole genome shotgun (WGS) entry which is preliminary data.</text>
</comment>
<evidence type="ECO:0000313" key="3">
    <source>
        <dbReference type="EMBL" id="KAF9980064.1"/>
    </source>
</evidence>
<feature type="compositionally biased region" description="Polar residues" evidence="1">
    <location>
        <begin position="400"/>
        <end position="415"/>
    </location>
</feature>
<feature type="transmembrane region" description="Helical" evidence="2">
    <location>
        <begin position="183"/>
        <end position="202"/>
    </location>
</feature>
<keyword evidence="2" id="KW-0472">Membrane</keyword>
<feature type="region of interest" description="Disordered" evidence="1">
    <location>
        <begin position="367"/>
        <end position="415"/>
    </location>
</feature>
<feature type="compositionally biased region" description="Polar residues" evidence="1">
    <location>
        <begin position="243"/>
        <end position="254"/>
    </location>
</feature>
<organism evidence="3 4">
    <name type="scientific">Modicella reniformis</name>
    <dbReference type="NCBI Taxonomy" id="1440133"/>
    <lineage>
        <taxon>Eukaryota</taxon>
        <taxon>Fungi</taxon>
        <taxon>Fungi incertae sedis</taxon>
        <taxon>Mucoromycota</taxon>
        <taxon>Mortierellomycotina</taxon>
        <taxon>Mortierellomycetes</taxon>
        <taxon>Mortierellales</taxon>
        <taxon>Mortierellaceae</taxon>
        <taxon>Modicella</taxon>
    </lineage>
</organism>
<feature type="transmembrane region" description="Helical" evidence="2">
    <location>
        <begin position="75"/>
        <end position="97"/>
    </location>
</feature>
<dbReference type="Proteomes" id="UP000749646">
    <property type="component" value="Unassembled WGS sequence"/>
</dbReference>
<dbReference type="EMBL" id="JAAAHW010003913">
    <property type="protein sequence ID" value="KAF9980064.1"/>
    <property type="molecule type" value="Genomic_DNA"/>
</dbReference>
<feature type="transmembrane region" description="Helical" evidence="2">
    <location>
        <begin position="39"/>
        <end position="63"/>
    </location>
</feature>
<dbReference type="OrthoDB" id="2131431at2759"/>
<reference evidence="3" key="1">
    <citation type="journal article" date="2020" name="Fungal Divers.">
        <title>Resolving the Mortierellaceae phylogeny through synthesis of multi-gene phylogenetics and phylogenomics.</title>
        <authorList>
            <person name="Vandepol N."/>
            <person name="Liber J."/>
            <person name="Desiro A."/>
            <person name="Na H."/>
            <person name="Kennedy M."/>
            <person name="Barry K."/>
            <person name="Grigoriev I.V."/>
            <person name="Miller A.N."/>
            <person name="O'Donnell K."/>
            <person name="Stajich J.E."/>
            <person name="Bonito G."/>
        </authorList>
    </citation>
    <scope>NUCLEOTIDE SEQUENCE</scope>
    <source>
        <strain evidence="3">MES-2147</strain>
    </source>
</reference>
<gene>
    <name evidence="3" type="ORF">BGZ65_005603</name>
</gene>
<feature type="transmembrane region" description="Helical" evidence="2">
    <location>
        <begin position="137"/>
        <end position="163"/>
    </location>
</feature>
<dbReference type="AlphaFoldDB" id="A0A9P6M8J9"/>
<evidence type="ECO:0000256" key="1">
    <source>
        <dbReference type="SAM" id="MobiDB-lite"/>
    </source>
</evidence>
<keyword evidence="4" id="KW-1185">Reference proteome</keyword>
<evidence type="ECO:0000313" key="4">
    <source>
        <dbReference type="Proteomes" id="UP000749646"/>
    </source>
</evidence>
<keyword evidence="2" id="KW-0812">Transmembrane</keyword>
<feature type="region of interest" description="Disordered" evidence="1">
    <location>
        <begin position="243"/>
        <end position="262"/>
    </location>
</feature>
<proteinExistence type="predicted"/>
<protein>
    <submittedName>
        <fullName evidence="3">Uncharacterized protein</fullName>
    </submittedName>
</protein>
<feature type="compositionally biased region" description="Low complexity" evidence="1">
    <location>
        <begin position="215"/>
        <end position="236"/>
    </location>
</feature>
<keyword evidence="2" id="KW-1133">Transmembrane helix</keyword>
<name>A0A9P6M8J9_9FUNG</name>
<sequence length="415" mass="45319">MPVTTRQGIFAVYQPETAFNARPLPPIHVLTPTTGQKNFILIMGAVYPLIFGFGAGVTSAALAQKPGYEKLSKTFLIIQYSNWVLILWAMALMFFYYGLKYTFILRANIVIAEAALKAPNAAFGISNLRSSSPARFLFIQLQITGFGGAAATLLAGSLCLIWVLYREKILSMHEQELPHTIAWFWTCAMTVIYYVITSLIAVQTVRNRRRGLHEPSSSVNNSYQPSSAQKSSTFSKSHAYSNTNTKVLQTPNSDSEVRLAQRSSDLSTLHSLNSADMDQDGHVALDIQDESHDESVAAIMEATRHMDHDAFNVNHQANKLEQDRIKKVSVGPPARPFFIKAHSNDNYGDASAAPGCRVPSDLRQTVFGGPIRATSPSRATSPTPSGSASPAFPMMALRGSSRNSGSKYGTSSETS</sequence>
<evidence type="ECO:0000256" key="2">
    <source>
        <dbReference type="SAM" id="Phobius"/>
    </source>
</evidence>
<feature type="region of interest" description="Disordered" evidence="1">
    <location>
        <begin position="212"/>
        <end position="236"/>
    </location>
</feature>
<feature type="compositionally biased region" description="Low complexity" evidence="1">
    <location>
        <begin position="372"/>
        <end position="391"/>
    </location>
</feature>
<accession>A0A9P6M8J9</accession>